<keyword evidence="1" id="KW-0472">Membrane</keyword>
<protein>
    <recommendedName>
        <fullName evidence="4">Lipoprotein</fullName>
    </recommendedName>
</protein>
<feature type="transmembrane region" description="Helical" evidence="1">
    <location>
        <begin position="158"/>
        <end position="175"/>
    </location>
</feature>
<feature type="transmembrane region" description="Helical" evidence="1">
    <location>
        <begin position="53"/>
        <end position="73"/>
    </location>
</feature>
<feature type="transmembrane region" description="Helical" evidence="1">
    <location>
        <begin position="112"/>
        <end position="129"/>
    </location>
</feature>
<evidence type="ECO:0000313" key="2">
    <source>
        <dbReference type="EMBL" id="QTQ12369.1"/>
    </source>
</evidence>
<feature type="transmembrane region" description="Helical" evidence="1">
    <location>
        <begin position="12"/>
        <end position="33"/>
    </location>
</feature>
<sequence length="207" mass="23514">MAAKKTLMKKNFSRTGCGLIFSVISCVLFWLPYPYKERHFLFSTIKHLSLHPTLVTGTVALAFTACLYARGIFRLKKSKFMFIQFLINLTLFATLFEIFISPGKETATSVSPWTAAFFAFTAATVLFGVKEIAKTVFLLFFLLVMFLRLKLVSDAMGIFGYAAFLCMLAGFYLQGSINVRKMRDEWLYLTGKENQIKLESPKIEKSP</sequence>
<gene>
    <name evidence="2" type="ORF">HRI96_09260</name>
</gene>
<dbReference type="EMBL" id="CP054257">
    <property type="protein sequence ID" value="QTQ12369.1"/>
    <property type="molecule type" value="Genomic_DNA"/>
</dbReference>
<dbReference type="RefSeq" id="WP_210117083.1">
    <property type="nucleotide sequence ID" value="NZ_CP054257.1"/>
</dbReference>
<keyword evidence="1" id="KW-0812">Transmembrane</keyword>
<reference evidence="2" key="1">
    <citation type="submission" date="2020-05" db="EMBL/GenBank/DDBJ databases">
        <authorList>
            <person name="Zeng H."/>
            <person name="Chan Y.K."/>
            <person name="Watt R.M."/>
        </authorList>
    </citation>
    <scope>NUCLEOTIDE SEQUENCE</scope>
    <source>
        <strain evidence="2">ATCC 700773</strain>
    </source>
</reference>
<dbReference type="PROSITE" id="PS51257">
    <property type="entry name" value="PROKAR_LIPOPROTEIN"/>
    <property type="match status" value="1"/>
</dbReference>
<accession>A0A975F1I9</accession>
<feature type="transmembrane region" description="Helical" evidence="1">
    <location>
        <begin position="136"/>
        <end position="152"/>
    </location>
</feature>
<proteinExistence type="predicted"/>
<evidence type="ECO:0008006" key="4">
    <source>
        <dbReference type="Google" id="ProtNLM"/>
    </source>
</evidence>
<evidence type="ECO:0000313" key="3">
    <source>
        <dbReference type="Proteomes" id="UP000671995"/>
    </source>
</evidence>
<keyword evidence="1" id="KW-1133">Transmembrane helix</keyword>
<evidence type="ECO:0000256" key="1">
    <source>
        <dbReference type="SAM" id="Phobius"/>
    </source>
</evidence>
<dbReference type="Proteomes" id="UP000671995">
    <property type="component" value="Chromosome"/>
</dbReference>
<name>A0A975F1I9_9SPIR</name>
<dbReference type="AlphaFoldDB" id="A0A975F1I9"/>
<reference evidence="2" key="2">
    <citation type="journal article" date="2021" name="Microbiol. Resour. Announc.">
        <title>Complete Genome Sequences of Three Human Oral Treponema parvum Isolates.</title>
        <authorList>
            <person name="Zeng H."/>
            <person name="Watt R.M."/>
        </authorList>
    </citation>
    <scope>NUCLEOTIDE SEQUENCE</scope>
    <source>
        <strain evidence="2">ATCC 700773</strain>
    </source>
</reference>
<feature type="transmembrane region" description="Helical" evidence="1">
    <location>
        <begin position="80"/>
        <end position="100"/>
    </location>
</feature>
<organism evidence="2 3">
    <name type="scientific">Treponema parvum</name>
    <dbReference type="NCBI Taxonomy" id="138851"/>
    <lineage>
        <taxon>Bacteria</taxon>
        <taxon>Pseudomonadati</taxon>
        <taxon>Spirochaetota</taxon>
        <taxon>Spirochaetia</taxon>
        <taxon>Spirochaetales</taxon>
        <taxon>Treponemataceae</taxon>
        <taxon>Treponema</taxon>
    </lineage>
</organism>